<dbReference type="InterPro" id="IPR003599">
    <property type="entry name" value="Ig_sub"/>
</dbReference>
<evidence type="ECO:0000256" key="5">
    <source>
        <dbReference type="ARBA" id="ARBA00023180"/>
    </source>
</evidence>
<dbReference type="OrthoDB" id="8901134at2759"/>
<evidence type="ECO:0000259" key="7">
    <source>
        <dbReference type="PROSITE" id="PS50835"/>
    </source>
</evidence>
<dbReference type="PANTHER" id="PTHR24100">
    <property type="entry name" value="BUTYROPHILIN"/>
    <property type="match status" value="1"/>
</dbReference>
<dbReference type="GO" id="GO:1903037">
    <property type="term" value="P:regulation of leukocyte cell-cell adhesion"/>
    <property type="evidence" value="ECO:0007669"/>
    <property type="project" value="UniProtKB-ARBA"/>
</dbReference>
<evidence type="ECO:0000313" key="8">
    <source>
        <dbReference type="EMBL" id="KAG9335414.1"/>
    </source>
</evidence>
<comment type="subcellular location">
    <subcellularLocation>
        <location evidence="1">Membrane</location>
    </subcellularLocation>
</comment>
<dbReference type="InterPro" id="IPR050504">
    <property type="entry name" value="IgSF_BTN/MOG"/>
</dbReference>
<comment type="caution">
    <text evidence="8">The sequence shown here is derived from an EMBL/GenBank/DDBJ whole genome shotgun (WGS) entry which is preliminary data.</text>
</comment>
<dbReference type="PROSITE" id="PS50835">
    <property type="entry name" value="IG_LIKE"/>
    <property type="match status" value="1"/>
</dbReference>
<evidence type="ECO:0000256" key="6">
    <source>
        <dbReference type="ARBA" id="ARBA00023319"/>
    </source>
</evidence>
<keyword evidence="5" id="KW-0325">Glycoprotein</keyword>
<dbReference type="GO" id="GO:0005102">
    <property type="term" value="F:signaling receptor binding"/>
    <property type="evidence" value="ECO:0007669"/>
    <property type="project" value="TreeGrafter"/>
</dbReference>
<dbReference type="InterPro" id="IPR013783">
    <property type="entry name" value="Ig-like_fold"/>
</dbReference>
<dbReference type="Gene3D" id="2.60.40.10">
    <property type="entry name" value="Immunoglobulins"/>
    <property type="match status" value="2"/>
</dbReference>
<keyword evidence="3" id="KW-0472">Membrane</keyword>
<reference evidence="8" key="1">
    <citation type="thesis" date="2021" institute="BYU ScholarsArchive" country="Provo, UT, USA">
        <title>Applications of and Algorithms for Genome Assembly and Genomic Analyses with an Emphasis on Marine Teleosts.</title>
        <authorList>
            <person name="Pickett B.D."/>
        </authorList>
    </citation>
    <scope>NUCLEOTIDE SEQUENCE</scope>
    <source>
        <strain evidence="8">HI-2016</strain>
    </source>
</reference>
<keyword evidence="9" id="KW-1185">Reference proteome</keyword>
<dbReference type="Pfam" id="PF07686">
    <property type="entry name" value="V-set"/>
    <property type="match status" value="1"/>
</dbReference>
<organism evidence="8 9">
    <name type="scientific">Albula glossodonta</name>
    <name type="common">roundjaw bonefish</name>
    <dbReference type="NCBI Taxonomy" id="121402"/>
    <lineage>
        <taxon>Eukaryota</taxon>
        <taxon>Metazoa</taxon>
        <taxon>Chordata</taxon>
        <taxon>Craniata</taxon>
        <taxon>Vertebrata</taxon>
        <taxon>Euteleostomi</taxon>
        <taxon>Actinopterygii</taxon>
        <taxon>Neopterygii</taxon>
        <taxon>Teleostei</taxon>
        <taxon>Albuliformes</taxon>
        <taxon>Albulidae</taxon>
        <taxon>Albula</taxon>
    </lineage>
</organism>
<dbReference type="GO" id="GO:0050863">
    <property type="term" value="P:regulation of T cell activation"/>
    <property type="evidence" value="ECO:0007669"/>
    <property type="project" value="UniProtKB-ARBA"/>
</dbReference>
<dbReference type="SUPFAM" id="SSF48726">
    <property type="entry name" value="Immunoglobulin"/>
    <property type="match status" value="1"/>
</dbReference>
<dbReference type="InterPro" id="IPR013106">
    <property type="entry name" value="Ig_V-set"/>
</dbReference>
<dbReference type="SMART" id="SM00409">
    <property type="entry name" value="IG"/>
    <property type="match status" value="1"/>
</dbReference>
<dbReference type="GO" id="GO:0050852">
    <property type="term" value="P:T cell receptor signaling pathway"/>
    <property type="evidence" value="ECO:0007669"/>
    <property type="project" value="TreeGrafter"/>
</dbReference>
<feature type="domain" description="Ig-like" evidence="7">
    <location>
        <begin position="28"/>
        <end position="142"/>
    </location>
</feature>
<dbReference type="FunFam" id="2.60.40.10:FF:000142">
    <property type="entry name" value="V-set domain-containing T-cell activation inhibitor 1"/>
    <property type="match status" value="1"/>
</dbReference>
<dbReference type="GO" id="GO:0001817">
    <property type="term" value="P:regulation of cytokine production"/>
    <property type="evidence" value="ECO:0007669"/>
    <property type="project" value="TreeGrafter"/>
</dbReference>
<protein>
    <recommendedName>
        <fullName evidence="7">Ig-like domain-containing protein</fullName>
    </recommendedName>
</protein>
<keyword evidence="4" id="KW-1015">Disulfide bond</keyword>
<keyword evidence="6" id="KW-0393">Immunoglobulin domain</keyword>
<dbReference type="SMART" id="SM00406">
    <property type="entry name" value="IGv"/>
    <property type="match status" value="1"/>
</dbReference>
<dbReference type="InterPro" id="IPR036179">
    <property type="entry name" value="Ig-like_dom_sf"/>
</dbReference>
<gene>
    <name evidence="8" type="ORF">JZ751_004736</name>
</gene>
<name>A0A8T2N5Z8_9TELE</name>
<keyword evidence="2" id="KW-0732">Signal</keyword>
<dbReference type="InterPro" id="IPR007110">
    <property type="entry name" value="Ig-like_dom"/>
</dbReference>
<dbReference type="PANTHER" id="PTHR24100:SF145">
    <property type="entry name" value="CD276 ANTIGEN"/>
    <property type="match status" value="1"/>
</dbReference>
<dbReference type="Proteomes" id="UP000824540">
    <property type="component" value="Unassembled WGS sequence"/>
</dbReference>
<accession>A0A8T2N5Z8</accession>
<sequence length="305" mass="33251">MFFSTTPSGCDTGQMPESGKGAVSLSFPCSPVQQPVSPLVAAPGSDITLGCSFPHSDTDNVLNVIVNWQRGTTEVVHSYYHGKDQLDRQSPAYRGRTQLSPDELKEGNASLSLMGVQASDHGEYTCAVSNEQGSFQEHILLQVAAPYDEPHLDVQVTCDSIILTLTSSEGFPRPTLMWRDMTGSDITNQSTTTLDLNSRGRYDVRSKMEFKSRNTQRVTIEMSLDVLKQGFSRVITLQPPSGTALPGGLAARLNSHVKKQGKKRWEQNEVASGQTDWTCIIAGELQTASSYTGWSPATETLPIYG</sequence>
<evidence type="ECO:0000256" key="4">
    <source>
        <dbReference type="ARBA" id="ARBA00023157"/>
    </source>
</evidence>
<dbReference type="AlphaFoldDB" id="A0A8T2N5Z8"/>
<evidence type="ECO:0000313" key="9">
    <source>
        <dbReference type="Proteomes" id="UP000824540"/>
    </source>
</evidence>
<dbReference type="EMBL" id="JAFBMS010000120">
    <property type="protein sequence ID" value="KAG9335414.1"/>
    <property type="molecule type" value="Genomic_DNA"/>
</dbReference>
<evidence type="ECO:0000256" key="3">
    <source>
        <dbReference type="ARBA" id="ARBA00023136"/>
    </source>
</evidence>
<dbReference type="GO" id="GO:0009897">
    <property type="term" value="C:external side of plasma membrane"/>
    <property type="evidence" value="ECO:0007669"/>
    <property type="project" value="TreeGrafter"/>
</dbReference>
<proteinExistence type="predicted"/>
<evidence type="ECO:0000256" key="2">
    <source>
        <dbReference type="ARBA" id="ARBA00022729"/>
    </source>
</evidence>
<evidence type="ECO:0000256" key="1">
    <source>
        <dbReference type="ARBA" id="ARBA00004370"/>
    </source>
</evidence>